<dbReference type="InterPro" id="IPR002173">
    <property type="entry name" value="Carboh/pur_kinase_PfkB_CS"/>
</dbReference>
<dbReference type="PROSITE" id="PS00584">
    <property type="entry name" value="PFKB_KINASES_2"/>
    <property type="match status" value="1"/>
</dbReference>
<name>A0A383RCH0_PAEAL</name>
<dbReference type="PANTHER" id="PTHR43320">
    <property type="entry name" value="SUGAR KINASE"/>
    <property type="match status" value="1"/>
</dbReference>
<dbReference type="PANTHER" id="PTHR43320:SF2">
    <property type="entry name" value="2-DEHYDRO-3-DEOXYGLUCONOKINASE_2-DEHYDRO-3-DEOXYGALACTONOKINASE"/>
    <property type="match status" value="1"/>
</dbReference>
<evidence type="ECO:0000256" key="2">
    <source>
        <dbReference type="ARBA" id="ARBA00022679"/>
    </source>
</evidence>
<dbReference type="InterPro" id="IPR029056">
    <property type="entry name" value="Ribokinase-like"/>
</dbReference>
<comment type="similarity">
    <text evidence="1">Belongs to the carbohydrate kinase PfkB family.</text>
</comment>
<reference evidence="6" key="1">
    <citation type="submission" date="2018-08" db="EMBL/GenBank/DDBJ databases">
        <authorList>
            <person name="Chevrot R."/>
        </authorList>
    </citation>
    <scope>NUCLEOTIDE SEQUENCE [LARGE SCALE GENOMIC DNA]</scope>
</reference>
<evidence type="ECO:0000313" key="6">
    <source>
        <dbReference type="Proteomes" id="UP000304148"/>
    </source>
</evidence>
<evidence type="ECO:0000313" key="5">
    <source>
        <dbReference type="EMBL" id="SYX84194.1"/>
    </source>
</evidence>
<dbReference type="Proteomes" id="UP000304148">
    <property type="component" value="Chromosome"/>
</dbReference>
<accession>A0A383RCH0</accession>
<proteinExistence type="inferred from homology"/>
<dbReference type="Pfam" id="PF00294">
    <property type="entry name" value="PfkB"/>
    <property type="match status" value="1"/>
</dbReference>
<sequence length="326" mass="35481">MKDRRMLSQMQASPEVVTFGESMVLMLPTGNKGIEYSHTLECTFGGAESNVAIGLARLGIHVGWFSQLGEDPLAAMMIKALRGEGVDVSRVRSTAAASTGLMIREVIAGQSSVYYFRRNSAASLMSPDMLDEAYIAGARILHVTGITMAISETACQTVIEAVRLARKHGVKVSFDPNLRLKLWSVEKARQFILPLAAEADYFLPGLDELKLLYGIDDENALFAKLHELGNVCVVKGGDHENVLLQGGKETRIPYFTVDHVVDTVGAGDAFCAGFLSGLLRNKSLEESVRIGNLLGAMVIQTAGDWQGLPTMEQVEARLNRKAHVER</sequence>
<dbReference type="InterPro" id="IPR011611">
    <property type="entry name" value="PfkB_dom"/>
</dbReference>
<gene>
    <name evidence="5" type="ORF">PBLR_12616</name>
</gene>
<organism evidence="5 6">
    <name type="scientific">Paenibacillus alvei</name>
    <name type="common">Bacillus alvei</name>
    <dbReference type="NCBI Taxonomy" id="44250"/>
    <lineage>
        <taxon>Bacteria</taxon>
        <taxon>Bacillati</taxon>
        <taxon>Bacillota</taxon>
        <taxon>Bacilli</taxon>
        <taxon>Bacillales</taxon>
        <taxon>Paenibacillaceae</taxon>
        <taxon>Paenibacillus</taxon>
    </lineage>
</organism>
<protein>
    <submittedName>
        <fullName evidence="5">PfkB domain-containing protein</fullName>
    </submittedName>
</protein>
<dbReference type="EMBL" id="LS992241">
    <property type="protein sequence ID" value="SYX84194.1"/>
    <property type="molecule type" value="Genomic_DNA"/>
</dbReference>
<keyword evidence="3" id="KW-0418">Kinase</keyword>
<evidence type="ECO:0000256" key="3">
    <source>
        <dbReference type="ARBA" id="ARBA00022777"/>
    </source>
</evidence>
<keyword evidence="2" id="KW-0808">Transferase</keyword>
<dbReference type="AlphaFoldDB" id="A0A383RCH0"/>
<dbReference type="Gene3D" id="3.40.1190.20">
    <property type="match status" value="1"/>
</dbReference>
<evidence type="ECO:0000256" key="1">
    <source>
        <dbReference type="ARBA" id="ARBA00010688"/>
    </source>
</evidence>
<dbReference type="CDD" id="cd01166">
    <property type="entry name" value="KdgK"/>
    <property type="match status" value="1"/>
</dbReference>
<dbReference type="RefSeq" id="WP_138186170.1">
    <property type="nucleotide sequence ID" value="NZ_LS992241.1"/>
</dbReference>
<dbReference type="GO" id="GO:0016301">
    <property type="term" value="F:kinase activity"/>
    <property type="evidence" value="ECO:0007669"/>
    <property type="project" value="UniProtKB-KW"/>
</dbReference>
<feature type="domain" description="Carbohydrate kinase PfkB" evidence="4">
    <location>
        <begin position="15"/>
        <end position="310"/>
    </location>
</feature>
<dbReference type="SUPFAM" id="SSF53613">
    <property type="entry name" value="Ribokinase-like"/>
    <property type="match status" value="1"/>
</dbReference>
<evidence type="ECO:0000259" key="4">
    <source>
        <dbReference type="Pfam" id="PF00294"/>
    </source>
</evidence>
<dbReference type="InterPro" id="IPR052700">
    <property type="entry name" value="Carb_kinase_PfkB-like"/>
</dbReference>